<gene>
    <name evidence="1" type="primary">Acey_s0023.g746</name>
    <name evidence="1" type="ORF">Y032_0023g746</name>
</gene>
<comment type="caution">
    <text evidence="1">The sequence shown here is derived from an EMBL/GenBank/DDBJ whole genome shotgun (WGS) entry which is preliminary data.</text>
</comment>
<accession>A0A016UWM4</accession>
<proteinExistence type="predicted"/>
<dbReference type="Proteomes" id="UP000024635">
    <property type="component" value="Unassembled WGS sequence"/>
</dbReference>
<name>A0A016UWM4_9BILA</name>
<dbReference type="AlphaFoldDB" id="A0A016UWM4"/>
<evidence type="ECO:0000313" key="2">
    <source>
        <dbReference type="Proteomes" id="UP000024635"/>
    </source>
</evidence>
<reference evidence="2" key="1">
    <citation type="journal article" date="2015" name="Nat. Genet.">
        <title>The genome and transcriptome of the zoonotic hookworm Ancylostoma ceylanicum identify infection-specific gene families.</title>
        <authorList>
            <person name="Schwarz E.M."/>
            <person name="Hu Y."/>
            <person name="Antoshechkin I."/>
            <person name="Miller M.M."/>
            <person name="Sternberg P.W."/>
            <person name="Aroian R.V."/>
        </authorList>
    </citation>
    <scope>NUCLEOTIDE SEQUENCE</scope>
    <source>
        <strain evidence="2">HY135</strain>
    </source>
</reference>
<sequence length="103" mass="12039">MFDDNIEAIYASQAHAFIRERFSMKTGQCNANLREKCNANLRENFERFYTKNTTEPRGALYSLNSGAHFQVESEKLSQEVRARDVFRRIREYSGENSESGKFE</sequence>
<protein>
    <submittedName>
        <fullName evidence="1">Uncharacterized protein</fullName>
    </submittedName>
</protein>
<organism evidence="1 2">
    <name type="scientific">Ancylostoma ceylanicum</name>
    <dbReference type="NCBI Taxonomy" id="53326"/>
    <lineage>
        <taxon>Eukaryota</taxon>
        <taxon>Metazoa</taxon>
        <taxon>Ecdysozoa</taxon>
        <taxon>Nematoda</taxon>
        <taxon>Chromadorea</taxon>
        <taxon>Rhabditida</taxon>
        <taxon>Rhabditina</taxon>
        <taxon>Rhabditomorpha</taxon>
        <taxon>Strongyloidea</taxon>
        <taxon>Ancylostomatidae</taxon>
        <taxon>Ancylostomatinae</taxon>
        <taxon>Ancylostoma</taxon>
    </lineage>
</organism>
<evidence type="ECO:0000313" key="1">
    <source>
        <dbReference type="EMBL" id="EYC19839.1"/>
    </source>
</evidence>
<keyword evidence="2" id="KW-1185">Reference proteome</keyword>
<dbReference type="EMBL" id="JARK01001359">
    <property type="protein sequence ID" value="EYC19839.1"/>
    <property type="molecule type" value="Genomic_DNA"/>
</dbReference>